<gene>
    <name evidence="1" type="ORF">DLK05_12465</name>
</gene>
<dbReference type="AlphaFoldDB" id="A0A434AGW4"/>
<dbReference type="OrthoDB" id="1494085at2"/>
<reference evidence="1 2" key="1">
    <citation type="submission" date="2018-11" db="EMBL/GenBank/DDBJ databases">
        <title>Parancylomarina longa gen. nov., sp. nov., isolated from sediments of southern Okinawa.</title>
        <authorList>
            <person name="Fu T."/>
        </authorList>
    </citation>
    <scope>NUCLEOTIDE SEQUENCE [LARGE SCALE GENOMIC DNA]</scope>
    <source>
        <strain evidence="1 2">T3-2 S1-C</strain>
    </source>
</reference>
<dbReference type="RefSeq" id="WP_127344297.1">
    <property type="nucleotide sequence ID" value="NZ_RJJX01000018.1"/>
</dbReference>
<evidence type="ECO:0000313" key="2">
    <source>
        <dbReference type="Proteomes" id="UP000282985"/>
    </source>
</evidence>
<evidence type="ECO:0000313" key="1">
    <source>
        <dbReference type="EMBL" id="RUT73635.1"/>
    </source>
</evidence>
<keyword evidence="2" id="KW-1185">Reference proteome</keyword>
<proteinExistence type="predicted"/>
<protein>
    <submittedName>
        <fullName evidence="1">Uncharacterized protein</fullName>
    </submittedName>
</protein>
<dbReference type="EMBL" id="RJJX01000018">
    <property type="protein sequence ID" value="RUT73635.1"/>
    <property type="molecule type" value="Genomic_DNA"/>
</dbReference>
<name>A0A434AGW4_9BACT</name>
<dbReference type="Proteomes" id="UP000282985">
    <property type="component" value="Unassembled WGS sequence"/>
</dbReference>
<dbReference type="Pfam" id="PF21857">
    <property type="entry name" value="DUF6913"/>
    <property type="match status" value="1"/>
</dbReference>
<accession>A0A434AGW4</accession>
<comment type="caution">
    <text evidence="1">The sequence shown here is derived from an EMBL/GenBank/DDBJ whole genome shotgun (WGS) entry which is preliminary data.</text>
</comment>
<dbReference type="InterPro" id="IPR054207">
    <property type="entry name" value="DUF6913"/>
</dbReference>
<organism evidence="1 2">
    <name type="scientific">Ancylomarina longa</name>
    <dbReference type="NCBI Taxonomy" id="2487017"/>
    <lineage>
        <taxon>Bacteria</taxon>
        <taxon>Pseudomonadati</taxon>
        <taxon>Bacteroidota</taxon>
        <taxon>Bacteroidia</taxon>
        <taxon>Marinilabiliales</taxon>
        <taxon>Marinifilaceae</taxon>
        <taxon>Ancylomarina</taxon>
    </lineage>
</organism>
<sequence length="180" mass="20616">MSIFQDIKIKLAQKIITGKQKKNPRKKEFHNLDSAKSIGIIFDTLEEKNHKIVKKFSEDLIQKGFQVSTAGWVNANEIPDFGIAQKIIFYTNKDVKWNGAPAIPELIEFMNKSFDLLFILTKADHLAIQYLVNVSKASCKVGSFSKECEYLDLMIEQTKDKSIENLIQESINYLSLIQKN</sequence>